<evidence type="ECO:0000313" key="3">
    <source>
        <dbReference type="Proteomes" id="UP000267908"/>
    </source>
</evidence>
<dbReference type="AlphaFoldDB" id="A0A0P9PI11"/>
<proteinExistence type="predicted"/>
<dbReference type="Proteomes" id="UP000267908">
    <property type="component" value="Unassembled WGS sequence"/>
</dbReference>
<evidence type="ECO:0000313" key="2">
    <source>
        <dbReference type="EMBL" id="RMQ24641.1"/>
    </source>
</evidence>
<dbReference type="EMBL" id="RBQG01000192">
    <property type="protein sequence ID" value="RMP11798.1"/>
    <property type="molecule type" value="Genomic_DNA"/>
</dbReference>
<evidence type="ECO:0000313" key="4">
    <source>
        <dbReference type="Proteomes" id="UP000269044"/>
    </source>
</evidence>
<organism evidence="1 3">
    <name type="scientific">Pseudomonas syringae pv. delphinii</name>
    <dbReference type="NCBI Taxonomy" id="192088"/>
    <lineage>
        <taxon>Bacteria</taxon>
        <taxon>Pseudomonadati</taxon>
        <taxon>Pseudomonadota</taxon>
        <taxon>Gammaproteobacteria</taxon>
        <taxon>Pseudomonadales</taxon>
        <taxon>Pseudomonadaceae</taxon>
        <taxon>Pseudomonas</taxon>
    </lineage>
</organism>
<protein>
    <submittedName>
        <fullName evidence="1">Uncharacterized protein</fullName>
    </submittedName>
</protein>
<accession>A0A0P9PI11</accession>
<dbReference type="RefSeq" id="WP_057436900.1">
    <property type="nucleotide sequence ID" value="NZ_LJQH01000285.1"/>
</dbReference>
<dbReference type="EMBL" id="RBRA01000130">
    <property type="protein sequence ID" value="RMQ24641.1"/>
    <property type="molecule type" value="Genomic_DNA"/>
</dbReference>
<reference evidence="3 4" key="1">
    <citation type="submission" date="2018-08" db="EMBL/GenBank/DDBJ databases">
        <title>Recombination of ecologically and evolutionarily significant loci maintains genetic cohesion in the Pseudomonas syringae species complex.</title>
        <authorList>
            <person name="Dillon M."/>
            <person name="Thakur S."/>
            <person name="Almeida R.N.D."/>
            <person name="Weir B.S."/>
            <person name="Guttman D.S."/>
        </authorList>
    </citation>
    <scope>NUCLEOTIDE SEQUENCE [LARGE SCALE GENOMIC DNA]</scope>
    <source>
        <strain evidence="2 4">ICMP 13052</strain>
        <strain evidence="1 3">ICMP 4330</strain>
    </source>
</reference>
<comment type="caution">
    <text evidence="1">The sequence shown here is derived from an EMBL/GenBank/DDBJ whole genome shotgun (WGS) entry which is preliminary data.</text>
</comment>
<dbReference type="Proteomes" id="UP000269044">
    <property type="component" value="Unassembled WGS sequence"/>
</dbReference>
<gene>
    <name evidence="2" type="ORF">ALQ08_02396</name>
    <name evidence="1" type="ORF">ALQ28_02348</name>
</gene>
<sequence length="464" mass="51661">MTDLRYLFSSRDDLPDALFSMLGASFKTESSYELFSEGGRGAVLGFSSKSLELGYASPALVILPEGKTSELFSWLKTYAAETYPLSQFGRVVSIDDFRSVERVKDSSNVFWKRPDRWSSVILGEILAQSDSDPVVSSLPLSRANATFSFAVAKSAVAHRSDLVSEECIRRLRVLSEDKRFLDRSLSLTDIIPIWERVGTGWDESAGLPQLLSLIQVSQSKDLFEPPYAAARNKVFEELLSDSVEQRVLAFRSFVNVQSSVERHQTEPFADAFEMALAAFLVGRGTSHVFLLKDMARKYPSVYVWFGLFAGLTGPVCWDVAWARAAKGIEKTLSAHFSWAEPPSCDISWPEYSWVASTDNEKLIAEIPKQLPKVLIIEIFPGATCQLRLKASNPVQKDRVVSSERVADSASFPQSDLVYAFVKEFIRLSDKTKLDLGAVLGQDVVSSETLTPSKRNKRTTSKIVK</sequence>
<evidence type="ECO:0000313" key="1">
    <source>
        <dbReference type="EMBL" id="RMP11798.1"/>
    </source>
</evidence>
<name>A0A0P9PI11_9PSED</name>